<gene>
    <name evidence="1" type="ORF">OUZ56_026137</name>
</gene>
<proteinExistence type="predicted"/>
<organism evidence="1 2">
    <name type="scientific">Daphnia magna</name>
    <dbReference type="NCBI Taxonomy" id="35525"/>
    <lineage>
        <taxon>Eukaryota</taxon>
        <taxon>Metazoa</taxon>
        <taxon>Ecdysozoa</taxon>
        <taxon>Arthropoda</taxon>
        <taxon>Crustacea</taxon>
        <taxon>Branchiopoda</taxon>
        <taxon>Diplostraca</taxon>
        <taxon>Cladocera</taxon>
        <taxon>Anomopoda</taxon>
        <taxon>Daphniidae</taxon>
        <taxon>Daphnia</taxon>
    </lineage>
</organism>
<evidence type="ECO:0000313" key="1">
    <source>
        <dbReference type="EMBL" id="KAK4013584.1"/>
    </source>
</evidence>
<comment type="caution">
    <text evidence="1">The sequence shown here is derived from an EMBL/GenBank/DDBJ whole genome shotgun (WGS) entry which is preliminary data.</text>
</comment>
<dbReference type="EMBL" id="JAOYFB010000004">
    <property type="protein sequence ID" value="KAK4013584.1"/>
    <property type="molecule type" value="Genomic_DNA"/>
</dbReference>
<sequence>MVSMGVIVSDAECFNLDNRLAWKMNQAVRQNELSNELDVDEECESIENKGNDFLDEVDSFDASVLTSISNADFKDYREILKRHIVSNCNELAMMEAKK</sequence>
<reference evidence="1 2" key="1">
    <citation type="journal article" date="2023" name="Nucleic Acids Res.">
        <title>The hologenome of Daphnia magna reveals possible DNA methylation and microbiome-mediated evolution of the host genome.</title>
        <authorList>
            <person name="Chaturvedi A."/>
            <person name="Li X."/>
            <person name="Dhandapani V."/>
            <person name="Marshall H."/>
            <person name="Kissane S."/>
            <person name="Cuenca-Cambronero M."/>
            <person name="Asole G."/>
            <person name="Calvet F."/>
            <person name="Ruiz-Romero M."/>
            <person name="Marangio P."/>
            <person name="Guigo R."/>
            <person name="Rago D."/>
            <person name="Mirbahai L."/>
            <person name="Eastwood N."/>
            <person name="Colbourne J.K."/>
            <person name="Zhou J."/>
            <person name="Mallon E."/>
            <person name="Orsini L."/>
        </authorList>
    </citation>
    <scope>NUCLEOTIDE SEQUENCE [LARGE SCALE GENOMIC DNA]</scope>
    <source>
        <strain evidence="1">LRV0_1</strain>
    </source>
</reference>
<accession>A0ABQ9ZM84</accession>
<protein>
    <submittedName>
        <fullName evidence="1">Uncharacterized protein</fullName>
    </submittedName>
</protein>
<evidence type="ECO:0000313" key="2">
    <source>
        <dbReference type="Proteomes" id="UP001234178"/>
    </source>
</evidence>
<dbReference type="Proteomes" id="UP001234178">
    <property type="component" value="Unassembled WGS sequence"/>
</dbReference>
<keyword evidence="2" id="KW-1185">Reference proteome</keyword>
<name>A0ABQ9ZM84_9CRUS</name>